<sequence length="224" mass="25398">MPIDSDTSDDVTGDESPEIKRDSESTEDAKENGAISTSQRSEMDDDETVHVRRSRRRKCTRTGKSKDEVNFAMFVDARSVNEALSSNEAKEWRKAMDEEYKSLLARQTWTEVQMPKQATLIGSNEGKVQRYKARLVAQGFAQKSGVDYHETYAPVVSLTVIRLLMALAVCFNWHIRHVDVKCAYLYGKLTEEIFMKLSEGYEHPPGAVAKLLRPIYGLKQSGRI</sequence>
<dbReference type="Proteomes" id="UP000030764">
    <property type="component" value="Unassembled WGS sequence"/>
</dbReference>
<accession>A0A085LPI1</accession>
<evidence type="ECO:0000313" key="4">
    <source>
        <dbReference type="Proteomes" id="UP000030764"/>
    </source>
</evidence>
<keyword evidence="4" id="KW-1185">Reference proteome</keyword>
<feature type="compositionally biased region" description="Basic and acidic residues" evidence="1">
    <location>
        <begin position="17"/>
        <end position="31"/>
    </location>
</feature>
<evidence type="ECO:0000256" key="1">
    <source>
        <dbReference type="SAM" id="MobiDB-lite"/>
    </source>
</evidence>
<evidence type="ECO:0000259" key="2">
    <source>
        <dbReference type="Pfam" id="PF07727"/>
    </source>
</evidence>
<feature type="compositionally biased region" description="Basic residues" evidence="1">
    <location>
        <begin position="51"/>
        <end position="62"/>
    </location>
</feature>
<feature type="region of interest" description="Disordered" evidence="1">
    <location>
        <begin position="1"/>
        <end position="62"/>
    </location>
</feature>
<protein>
    <recommendedName>
        <fullName evidence="2">Reverse transcriptase Ty1/copia-type domain-containing protein</fullName>
    </recommendedName>
</protein>
<reference evidence="3 4" key="1">
    <citation type="journal article" date="2014" name="Nat. Genet.">
        <title>Genome and transcriptome of the porcine whipworm Trichuris suis.</title>
        <authorList>
            <person name="Jex A.R."/>
            <person name="Nejsum P."/>
            <person name="Schwarz E.M."/>
            <person name="Hu L."/>
            <person name="Young N.D."/>
            <person name="Hall R.S."/>
            <person name="Korhonen P.K."/>
            <person name="Liao S."/>
            <person name="Thamsborg S."/>
            <person name="Xia J."/>
            <person name="Xu P."/>
            <person name="Wang S."/>
            <person name="Scheerlinck J.P."/>
            <person name="Hofmann A."/>
            <person name="Sternberg P.W."/>
            <person name="Wang J."/>
            <person name="Gasser R.B."/>
        </authorList>
    </citation>
    <scope>NUCLEOTIDE SEQUENCE [LARGE SCALE GENOMIC DNA]</scope>
    <source>
        <strain evidence="3">DCEP-RM93M</strain>
    </source>
</reference>
<feature type="domain" description="Reverse transcriptase Ty1/copia-type" evidence="2">
    <location>
        <begin position="108"/>
        <end position="223"/>
    </location>
</feature>
<dbReference type="Pfam" id="PF07727">
    <property type="entry name" value="RVT_2"/>
    <property type="match status" value="1"/>
</dbReference>
<dbReference type="EMBL" id="KL363349">
    <property type="protein sequence ID" value="KFD46877.1"/>
    <property type="molecule type" value="Genomic_DNA"/>
</dbReference>
<gene>
    <name evidence="3" type="ORF">M513_12235</name>
</gene>
<name>A0A085LPI1_9BILA</name>
<organism evidence="3 4">
    <name type="scientific">Trichuris suis</name>
    <name type="common">pig whipworm</name>
    <dbReference type="NCBI Taxonomy" id="68888"/>
    <lineage>
        <taxon>Eukaryota</taxon>
        <taxon>Metazoa</taxon>
        <taxon>Ecdysozoa</taxon>
        <taxon>Nematoda</taxon>
        <taxon>Enoplea</taxon>
        <taxon>Dorylaimia</taxon>
        <taxon>Trichinellida</taxon>
        <taxon>Trichuridae</taxon>
        <taxon>Trichuris</taxon>
    </lineage>
</organism>
<dbReference type="AlphaFoldDB" id="A0A085LPI1"/>
<dbReference type="InterPro" id="IPR013103">
    <property type="entry name" value="RVT_2"/>
</dbReference>
<proteinExistence type="predicted"/>
<feature type="compositionally biased region" description="Acidic residues" evidence="1">
    <location>
        <begin position="1"/>
        <end position="16"/>
    </location>
</feature>
<evidence type="ECO:0000313" key="3">
    <source>
        <dbReference type="EMBL" id="KFD46877.1"/>
    </source>
</evidence>